<dbReference type="InterPro" id="IPR000979">
    <property type="entry name" value="Phosphodiesterase_MJ0936/Vps29"/>
</dbReference>
<comment type="caution">
    <text evidence="4">The sequence shown here is derived from an EMBL/GenBank/DDBJ whole genome shotgun (WGS) entry which is preliminary data.</text>
</comment>
<name>S3K418_TREMA</name>
<reference evidence="4 5" key="1">
    <citation type="submission" date="2013-04" db="EMBL/GenBank/DDBJ databases">
        <title>The Genome Sequence of Treponema maltophilum ATCC 51939.</title>
        <authorList>
            <consortium name="The Broad Institute Genomics Platform"/>
            <person name="Earl A."/>
            <person name="Ward D."/>
            <person name="Feldgarden M."/>
            <person name="Gevers D."/>
            <person name="Leonetti C."/>
            <person name="Blanton J.M."/>
            <person name="Dewhirst F.E."/>
            <person name="Izard J."/>
            <person name="Walker B."/>
            <person name="Young S."/>
            <person name="Zeng Q."/>
            <person name="Gargeya S."/>
            <person name="Fitzgerald M."/>
            <person name="Haas B."/>
            <person name="Abouelleil A."/>
            <person name="Allen A.W."/>
            <person name="Alvarado L."/>
            <person name="Arachchi H.M."/>
            <person name="Berlin A.M."/>
            <person name="Chapman S.B."/>
            <person name="Gainer-Dewar J."/>
            <person name="Goldberg J."/>
            <person name="Griggs A."/>
            <person name="Gujja S."/>
            <person name="Hansen M."/>
            <person name="Howarth C."/>
            <person name="Imamovic A."/>
            <person name="Ireland A."/>
            <person name="Larimer J."/>
            <person name="McCowan C."/>
            <person name="Murphy C."/>
            <person name="Pearson M."/>
            <person name="Poon T.W."/>
            <person name="Priest M."/>
            <person name="Roberts A."/>
            <person name="Saif S."/>
            <person name="Shea T."/>
            <person name="Sisk P."/>
            <person name="Sykes S."/>
            <person name="Wortman J."/>
            <person name="Nusbaum C."/>
            <person name="Birren B."/>
        </authorList>
    </citation>
    <scope>NUCLEOTIDE SEQUENCE [LARGE SCALE GENOMIC DNA]</scope>
    <source>
        <strain evidence="4 5">ATCC 51939</strain>
    </source>
</reference>
<evidence type="ECO:0000259" key="3">
    <source>
        <dbReference type="Pfam" id="PF12850"/>
    </source>
</evidence>
<dbReference type="eggNOG" id="COG0622">
    <property type="taxonomic scope" value="Bacteria"/>
</dbReference>
<dbReference type="HOGENOM" id="CLU_063749_2_1_12"/>
<dbReference type="InterPro" id="IPR029052">
    <property type="entry name" value="Metallo-depent_PP-like"/>
</dbReference>
<dbReference type="Proteomes" id="UP000014541">
    <property type="component" value="Unassembled WGS sequence"/>
</dbReference>
<dbReference type="OrthoDB" id="9800565at2"/>
<dbReference type="STRING" id="1125699.HMPREF9194_02032"/>
<comment type="cofactor">
    <cofactor evidence="2">
        <name>a divalent metal cation</name>
        <dbReference type="ChEBI" id="CHEBI:60240"/>
    </cofactor>
</comment>
<proteinExistence type="inferred from homology"/>
<dbReference type="Gene3D" id="3.60.21.10">
    <property type="match status" value="1"/>
</dbReference>
<dbReference type="Pfam" id="PF12850">
    <property type="entry name" value="Metallophos_2"/>
    <property type="match status" value="1"/>
</dbReference>
<dbReference type="EMBL" id="ATFF01000006">
    <property type="protein sequence ID" value="EPF31681.1"/>
    <property type="molecule type" value="Genomic_DNA"/>
</dbReference>
<dbReference type="SUPFAM" id="SSF56300">
    <property type="entry name" value="Metallo-dependent phosphatases"/>
    <property type="match status" value="1"/>
</dbReference>
<dbReference type="NCBIfam" id="TIGR00040">
    <property type="entry name" value="yfcE"/>
    <property type="match status" value="1"/>
</dbReference>
<dbReference type="RefSeq" id="WP_016526290.1">
    <property type="nucleotide sequence ID" value="NZ_KE332518.1"/>
</dbReference>
<evidence type="ECO:0000256" key="1">
    <source>
        <dbReference type="ARBA" id="ARBA00008950"/>
    </source>
</evidence>
<dbReference type="PATRIC" id="fig|1125699.3.peg.2052"/>
<protein>
    <recommendedName>
        <fullName evidence="2">Phosphoesterase</fullName>
        <ecNumber evidence="2">3.1.4.-</ecNumber>
    </recommendedName>
</protein>
<keyword evidence="5" id="KW-1185">Reference proteome</keyword>
<sequence length="230" mass="25093">MNSLVQQDSMLIGSAEAVAELENKEQARLLVLSDSHGAIDTVKHIILQCGTDADALVFCGDGFCDIAACIEDAADDDKLKDALPPVIAAVRGNGDADTYPITVKEDEDRTFDAHRKLAAPQWLRFSAAGRTVFVAHGHKHGVDLGTETLSSSAYTMDADLVFFGHTHRLFWEEHDGTLILNPGSCVNPRDRFPPSFAVVSFPGGRERFHIEFFEIREGLFGAIDILPLAL</sequence>
<dbReference type="GO" id="GO:0016787">
    <property type="term" value="F:hydrolase activity"/>
    <property type="evidence" value="ECO:0007669"/>
    <property type="project" value="UniProtKB-UniRule"/>
</dbReference>
<evidence type="ECO:0000256" key="2">
    <source>
        <dbReference type="RuleBase" id="RU362039"/>
    </source>
</evidence>
<dbReference type="InterPro" id="IPR024654">
    <property type="entry name" value="Calcineurin-like_PHP_lpxH"/>
</dbReference>
<dbReference type="EC" id="3.1.4.-" evidence="2"/>
<keyword evidence="2" id="KW-0479">Metal-binding</keyword>
<dbReference type="GO" id="GO:0046872">
    <property type="term" value="F:metal ion binding"/>
    <property type="evidence" value="ECO:0007669"/>
    <property type="project" value="UniProtKB-KW"/>
</dbReference>
<dbReference type="AlphaFoldDB" id="S3K418"/>
<accession>S3K418</accession>
<gene>
    <name evidence="4" type="ORF">HMPREF9194_02032</name>
</gene>
<dbReference type="PANTHER" id="PTHR11124">
    <property type="entry name" value="VACUOLAR SORTING PROTEIN VPS29"/>
    <property type="match status" value="1"/>
</dbReference>
<evidence type="ECO:0000313" key="5">
    <source>
        <dbReference type="Proteomes" id="UP000014541"/>
    </source>
</evidence>
<feature type="domain" description="Calcineurin-like phosphoesterase" evidence="3">
    <location>
        <begin position="28"/>
        <end position="200"/>
    </location>
</feature>
<organism evidence="4 5">
    <name type="scientific">Treponema maltophilum ATCC 51939</name>
    <dbReference type="NCBI Taxonomy" id="1125699"/>
    <lineage>
        <taxon>Bacteria</taxon>
        <taxon>Pseudomonadati</taxon>
        <taxon>Spirochaetota</taxon>
        <taxon>Spirochaetia</taxon>
        <taxon>Spirochaetales</taxon>
        <taxon>Treponemataceae</taxon>
        <taxon>Treponema</taxon>
    </lineage>
</organism>
<comment type="similarity">
    <text evidence="1 2">Belongs to the metallophosphoesterase superfamily. YfcE family.</text>
</comment>
<evidence type="ECO:0000313" key="4">
    <source>
        <dbReference type="EMBL" id="EPF31681.1"/>
    </source>
</evidence>